<dbReference type="EMBL" id="JACNJZ010000058">
    <property type="protein sequence ID" value="MBC8316857.1"/>
    <property type="molecule type" value="Genomic_DNA"/>
</dbReference>
<proteinExistence type="predicted"/>
<sequence>MAETVEDLTIHYEEDGVVIVKELDKAILSKGAWATVMFRYQQWEKGKKEYGPDRYTIRRYRKLQGEYRAQGKFNISSADQAGKIIKVLQDWTMTES</sequence>
<name>A0A8J6NBV8_9BACT</name>
<dbReference type="Proteomes" id="UP000614424">
    <property type="component" value="Unassembled WGS sequence"/>
</dbReference>
<gene>
    <name evidence="1" type="ORF">H8E41_03060</name>
</gene>
<evidence type="ECO:0000313" key="1">
    <source>
        <dbReference type="EMBL" id="MBC8316857.1"/>
    </source>
</evidence>
<dbReference type="AlphaFoldDB" id="A0A8J6NBV8"/>
<reference evidence="1 2" key="1">
    <citation type="submission" date="2020-08" db="EMBL/GenBank/DDBJ databases">
        <title>Bridging the membrane lipid divide: bacteria of the FCB group superphylum have the potential to synthesize archaeal ether lipids.</title>
        <authorList>
            <person name="Villanueva L."/>
            <person name="Von Meijenfeldt F.A.B."/>
            <person name="Westbye A.B."/>
            <person name="Yadav S."/>
            <person name="Hopmans E.C."/>
            <person name="Dutilh B.E."/>
            <person name="Sinninghe Damste J.S."/>
        </authorList>
    </citation>
    <scope>NUCLEOTIDE SEQUENCE [LARGE SCALE GENOMIC DNA]</scope>
    <source>
        <strain evidence="1">NIOZ-UU47</strain>
    </source>
</reference>
<protein>
    <submittedName>
        <fullName evidence="1">Uncharacterized protein</fullName>
    </submittedName>
</protein>
<comment type="caution">
    <text evidence="1">The sequence shown here is derived from an EMBL/GenBank/DDBJ whole genome shotgun (WGS) entry which is preliminary data.</text>
</comment>
<accession>A0A8J6NBV8</accession>
<evidence type="ECO:0000313" key="2">
    <source>
        <dbReference type="Proteomes" id="UP000614424"/>
    </source>
</evidence>
<organism evidence="1 2">
    <name type="scientific">Candidatus Desulfobia pelagia</name>
    <dbReference type="NCBI Taxonomy" id="2841692"/>
    <lineage>
        <taxon>Bacteria</taxon>
        <taxon>Pseudomonadati</taxon>
        <taxon>Thermodesulfobacteriota</taxon>
        <taxon>Desulfobulbia</taxon>
        <taxon>Desulfobulbales</taxon>
        <taxon>Desulfobulbaceae</taxon>
        <taxon>Candidatus Desulfobia</taxon>
    </lineage>
</organism>